<evidence type="ECO:0000256" key="10">
    <source>
        <dbReference type="ARBA" id="ARBA00023013"/>
    </source>
</evidence>
<dbReference type="GO" id="GO:0051087">
    <property type="term" value="F:protein-folding chaperone binding"/>
    <property type="evidence" value="ECO:0007669"/>
    <property type="project" value="TreeGrafter"/>
</dbReference>
<comment type="similarity">
    <text evidence="4">Belongs to the CDI family.</text>
</comment>
<keyword evidence="12" id="KW-0131">Cell cycle</keyword>
<reference evidence="18" key="1">
    <citation type="submission" date="2022-12" db="EMBL/GenBank/DDBJ databases">
        <authorList>
            <person name="Alioto T."/>
            <person name="Alioto T."/>
            <person name="Gomez Garrido J."/>
        </authorList>
    </citation>
    <scope>NUCLEOTIDE SEQUENCE</scope>
</reference>
<feature type="domain" description="Cyclin-dependent kinase inhibitor" evidence="17">
    <location>
        <begin position="31"/>
        <end position="73"/>
    </location>
</feature>
<evidence type="ECO:0000256" key="16">
    <source>
        <dbReference type="SAM" id="MobiDB-lite"/>
    </source>
</evidence>
<dbReference type="Pfam" id="PF02234">
    <property type="entry name" value="CDI"/>
    <property type="match status" value="1"/>
</dbReference>
<evidence type="ECO:0000256" key="5">
    <source>
        <dbReference type="ARBA" id="ARBA00014547"/>
    </source>
</evidence>
<comment type="function">
    <text evidence="15">Important regulator of cell cycle progression. Inhibits the kinase activity of CDK2 bound to cyclin A, but has little inhibitory activity on CDK2 bound to SPDYA. Involved in G1 arrest. Potent inhibitor of cyclin E- and cyclin A-CDK2 complexes. Forms a complex with cyclin type D-CDK4 complexes and is involved in the assembly, stability, and modulation of CCND1-CDK4 complex activation. Acts either as an inhibitor or an activator of cyclin type D-CDK4 complexes depending on its phosphorylation state and/or stoichometry.</text>
</comment>
<dbReference type="GO" id="GO:0045930">
    <property type="term" value="P:negative regulation of mitotic cell cycle"/>
    <property type="evidence" value="ECO:0007669"/>
    <property type="project" value="TreeGrafter"/>
</dbReference>
<evidence type="ECO:0000256" key="15">
    <source>
        <dbReference type="ARBA" id="ARBA00045727"/>
    </source>
</evidence>
<dbReference type="Gene3D" id="4.10.365.10">
    <property type="entry name" value="p27"/>
    <property type="match status" value="1"/>
</dbReference>
<dbReference type="GO" id="GO:0005768">
    <property type="term" value="C:endosome"/>
    <property type="evidence" value="ECO:0007669"/>
    <property type="project" value="UniProtKB-SubCell"/>
</dbReference>
<sequence length="185" mass="20647">MSNVRLSNGSPTLERMEARQADYPKPSACRSLFGPVDHEQLARELEKHGRALEEAGRSKWNFDFQRCQPLQGNLRGGGGGGGRRRAAAGAGDGSGGRCHRSRAPEPRAEEATCCGRFLSSKQKSQHDRRGYFRRLFQCLLSGTNTQEIQPKTASNVNCLLELRTFISLIFEGIKFMKQGRCRVYI</sequence>
<feature type="region of interest" description="Disordered" evidence="16">
    <location>
        <begin position="73"/>
        <end position="104"/>
    </location>
</feature>
<evidence type="ECO:0000256" key="14">
    <source>
        <dbReference type="ARBA" id="ARBA00031925"/>
    </source>
</evidence>
<dbReference type="PANTHER" id="PTHR10265:SF9">
    <property type="entry name" value="CYCLIN-DEPENDENT KINASE INHIBITOR 1B"/>
    <property type="match status" value="1"/>
</dbReference>
<dbReference type="InterPro" id="IPR044898">
    <property type="entry name" value="CDI_dom_sf"/>
</dbReference>
<feature type="region of interest" description="Disordered" evidence="16">
    <location>
        <begin position="1"/>
        <end position="22"/>
    </location>
</feature>
<dbReference type="PANTHER" id="PTHR10265">
    <property type="entry name" value="CYCLIN-DEPENDENT KINASE INHIBITOR 1"/>
    <property type="match status" value="1"/>
</dbReference>
<dbReference type="Proteomes" id="UP001178461">
    <property type="component" value="Chromosome 5"/>
</dbReference>
<keyword evidence="9" id="KW-0832">Ubl conjugation</keyword>
<dbReference type="EMBL" id="OX395130">
    <property type="protein sequence ID" value="CAI5773857.1"/>
    <property type="molecule type" value="Genomic_DNA"/>
</dbReference>
<evidence type="ECO:0000256" key="13">
    <source>
        <dbReference type="ARBA" id="ARBA00031903"/>
    </source>
</evidence>
<dbReference type="GO" id="GO:0005634">
    <property type="term" value="C:nucleus"/>
    <property type="evidence" value="ECO:0007669"/>
    <property type="project" value="UniProtKB-SubCell"/>
</dbReference>
<proteinExistence type="inferred from homology"/>
<keyword evidence="7" id="KW-0597">Phosphoprotein</keyword>
<evidence type="ECO:0000259" key="17">
    <source>
        <dbReference type="Pfam" id="PF02234"/>
    </source>
</evidence>
<evidence type="ECO:0000256" key="6">
    <source>
        <dbReference type="ARBA" id="ARBA00022490"/>
    </source>
</evidence>
<keyword evidence="6" id="KW-0963">Cytoplasm</keyword>
<dbReference type="InterPro" id="IPR003175">
    <property type="entry name" value="CDI_dom"/>
</dbReference>
<evidence type="ECO:0000256" key="11">
    <source>
        <dbReference type="ARBA" id="ARBA00023242"/>
    </source>
</evidence>
<protein>
    <recommendedName>
        <fullName evidence="5">Cyclin-dependent kinase inhibitor 1B</fullName>
    </recommendedName>
    <alternativeName>
        <fullName evidence="14">Cyclin-dependent kinase inhibitor p27</fullName>
    </alternativeName>
    <alternativeName>
        <fullName evidence="13">p27Kip1</fullName>
    </alternativeName>
</protein>
<comment type="subcellular location">
    <subcellularLocation>
        <location evidence="3">Cytoplasm</location>
    </subcellularLocation>
    <subcellularLocation>
        <location evidence="2">Endosome</location>
    </subcellularLocation>
    <subcellularLocation>
        <location evidence="1">Nucleus</location>
    </subcellularLocation>
</comment>
<dbReference type="GO" id="GO:0008285">
    <property type="term" value="P:negative regulation of cell population proliferation"/>
    <property type="evidence" value="ECO:0007669"/>
    <property type="project" value="TreeGrafter"/>
</dbReference>
<feature type="compositionally biased region" description="Polar residues" evidence="16">
    <location>
        <begin position="1"/>
        <end position="11"/>
    </location>
</feature>
<evidence type="ECO:0000313" key="19">
    <source>
        <dbReference type="Proteomes" id="UP001178461"/>
    </source>
</evidence>
<organism evidence="18 19">
    <name type="scientific">Podarcis lilfordi</name>
    <name type="common">Lilford's wall lizard</name>
    <dbReference type="NCBI Taxonomy" id="74358"/>
    <lineage>
        <taxon>Eukaryota</taxon>
        <taxon>Metazoa</taxon>
        <taxon>Chordata</taxon>
        <taxon>Craniata</taxon>
        <taxon>Vertebrata</taxon>
        <taxon>Euteleostomi</taxon>
        <taxon>Lepidosauria</taxon>
        <taxon>Squamata</taxon>
        <taxon>Bifurcata</taxon>
        <taxon>Unidentata</taxon>
        <taxon>Episquamata</taxon>
        <taxon>Laterata</taxon>
        <taxon>Lacertibaenia</taxon>
        <taxon>Lacertidae</taxon>
        <taxon>Podarcis</taxon>
    </lineage>
</organism>
<evidence type="ECO:0000256" key="8">
    <source>
        <dbReference type="ARBA" id="ARBA00022753"/>
    </source>
</evidence>
<evidence type="ECO:0000256" key="4">
    <source>
        <dbReference type="ARBA" id="ARBA00006726"/>
    </source>
</evidence>
<keyword evidence="8" id="KW-0967">Endosome</keyword>
<evidence type="ECO:0000256" key="3">
    <source>
        <dbReference type="ARBA" id="ARBA00004496"/>
    </source>
</evidence>
<keyword evidence="11" id="KW-0539">Nucleus</keyword>
<dbReference type="GO" id="GO:0000082">
    <property type="term" value="P:G1/S transition of mitotic cell cycle"/>
    <property type="evidence" value="ECO:0007669"/>
    <property type="project" value="TreeGrafter"/>
</dbReference>
<dbReference type="AlphaFoldDB" id="A0AA35P6U6"/>
<evidence type="ECO:0000256" key="1">
    <source>
        <dbReference type="ARBA" id="ARBA00004123"/>
    </source>
</evidence>
<keyword evidence="19" id="KW-1185">Reference proteome</keyword>
<gene>
    <name evidence="18" type="ORF">PODLI_1B038849</name>
</gene>
<evidence type="ECO:0000256" key="2">
    <source>
        <dbReference type="ARBA" id="ARBA00004177"/>
    </source>
</evidence>
<evidence type="ECO:0000256" key="7">
    <source>
        <dbReference type="ARBA" id="ARBA00022553"/>
    </source>
</evidence>
<name>A0AA35P6U6_9SAUR</name>
<accession>A0AA35P6U6</accession>
<evidence type="ECO:0000256" key="12">
    <source>
        <dbReference type="ARBA" id="ARBA00023306"/>
    </source>
</evidence>
<dbReference type="GO" id="GO:0004861">
    <property type="term" value="F:cyclin-dependent protein serine/threonine kinase inhibitor activity"/>
    <property type="evidence" value="ECO:0007669"/>
    <property type="project" value="InterPro"/>
</dbReference>
<keyword evidence="10" id="KW-0649">Protein kinase inhibitor</keyword>
<evidence type="ECO:0000256" key="9">
    <source>
        <dbReference type="ARBA" id="ARBA00022843"/>
    </source>
</evidence>
<evidence type="ECO:0000313" key="18">
    <source>
        <dbReference type="EMBL" id="CAI5773857.1"/>
    </source>
</evidence>